<dbReference type="InterPro" id="IPR046492">
    <property type="entry name" value="DUF6585"/>
</dbReference>
<dbReference type="Pfam" id="PF20226">
    <property type="entry name" value="DUF6585"/>
    <property type="match status" value="1"/>
</dbReference>
<comment type="caution">
    <text evidence="1">The sequence shown here is derived from an EMBL/GenBank/DDBJ whole genome shotgun (WGS) entry which is preliminary data.</text>
</comment>
<dbReference type="Proteomes" id="UP000654471">
    <property type="component" value="Unassembled WGS sequence"/>
</dbReference>
<name>A0ABQ2VJ01_9ACTN</name>
<evidence type="ECO:0000313" key="1">
    <source>
        <dbReference type="EMBL" id="GGU90179.1"/>
    </source>
</evidence>
<sequence>MSRRTPRTCGDELLLARISAAAGREHIGKRRATYAAAVHTTPSHAVPVRVIRGLLAFARYGRPCGTKAGAEARLDLYERGMTIAVKGRIHVVRYDTTAVFRKSIRNRHDSARVGTTRIYTLIDVDGERVVLQGRPADSAAAEWEPEIQRAVTHAQLPWAWAALDNGERLTFGDIWLTKEKAGSGEVSARWPQVQQIEMKDGAISLNIDGNWSILGPMVSQVPNLFVLCKLVERLRADGTC</sequence>
<proteinExistence type="predicted"/>
<reference evidence="2" key="1">
    <citation type="journal article" date="2019" name="Int. J. Syst. Evol. Microbiol.">
        <title>The Global Catalogue of Microorganisms (GCM) 10K type strain sequencing project: providing services to taxonomists for standard genome sequencing and annotation.</title>
        <authorList>
            <consortium name="The Broad Institute Genomics Platform"/>
            <consortium name="The Broad Institute Genome Sequencing Center for Infectious Disease"/>
            <person name="Wu L."/>
            <person name="Ma J."/>
        </authorList>
    </citation>
    <scope>NUCLEOTIDE SEQUENCE [LARGE SCALE GENOMIC DNA]</scope>
    <source>
        <strain evidence="2">JCM 3399</strain>
    </source>
</reference>
<organism evidence="1 2">
    <name type="scientific">Streptomyces albospinus</name>
    <dbReference type="NCBI Taxonomy" id="285515"/>
    <lineage>
        <taxon>Bacteria</taxon>
        <taxon>Bacillati</taxon>
        <taxon>Actinomycetota</taxon>
        <taxon>Actinomycetes</taxon>
        <taxon>Kitasatosporales</taxon>
        <taxon>Streptomycetaceae</taxon>
        <taxon>Streptomyces</taxon>
    </lineage>
</organism>
<evidence type="ECO:0000313" key="2">
    <source>
        <dbReference type="Proteomes" id="UP000654471"/>
    </source>
</evidence>
<keyword evidence="2" id="KW-1185">Reference proteome</keyword>
<dbReference type="RefSeq" id="WP_229852848.1">
    <property type="nucleotide sequence ID" value="NZ_BMRP01000035.1"/>
</dbReference>
<accession>A0ABQ2VJ01</accession>
<gene>
    <name evidence="1" type="ORF">GCM10010211_65960</name>
</gene>
<protein>
    <submittedName>
        <fullName evidence="1">Uncharacterized protein</fullName>
    </submittedName>
</protein>
<dbReference type="EMBL" id="BMRP01000035">
    <property type="protein sequence ID" value="GGU90179.1"/>
    <property type="molecule type" value="Genomic_DNA"/>
</dbReference>